<keyword evidence="3" id="KW-1185">Reference proteome</keyword>
<name>A0A940WWN6_9BACI</name>
<dbReference type="RefSeq" id="WP_210597574.1">
    <property type="nucleotide sequence ID" value="NZ_JAGKSQ010000004.1"/>
</dbReference>
<comment type="caution">
    <text evidence="2">The sequence shown here is derived from an EMBL/GenBank/DDBJ whole genome shotgun (WGS) entry which is preliminary data.</text>
</comment>
<dbReference type="AlphaFoldDB" id="A0A940WWN6"/>
<accession>A0A940WWN6</accession>
<evidence type="ECO:0000256" key="1">
    <source>
        <dbReference type="SAM" id="Phobius"/>
    </source>
</evidence>
<dbReference type="InterPro" id="IPR021359">
    <property type="entry name" value="DUF2812"/>
</dbReference>
<feature type="transmembrane region" description="Helical" evidence="1">
    <location>
        <begin position="118"/>
        <end position="140"/>
    </location>
</feature>
<feature type="transmembrane region" description="Helical" evidence="1">
    <location>
        <begin position="160"/>
        <end position="182"/>
    </location>
</feature>
<feature type="transmembrane region" description="Helical" evidence="1">
    <location>
        <begin position="203"/>
        <end position="221"/>
    </location>
</feature>
<dbReference type="Proteomes" id="UP000678228">
    <property type="component" value="Unassembled WGS sequence"/>
</dbReference>
<reference evidence="2" key="1">
    <citation type="submission" date="2021-03" db="EMBL/GenBank/DDBJ databases">
        <title>Bacillus suaedae sp. nov., isolated from Suaeda aralocaspica.</title>
        <authorList>
            <person name="Lei R.F.R."/>
        </authorList>
    </citation>
    <scope>NUCLEOTIDE SEQUENCE</scope>
    <source>
        <strain evidence="2">YZJH907-2</strain>
    </source>
</reference>
<protein>
    <submittedName>
        <fullName evidence="2">DUF2812 domain-containing protein</fullName>
    </submittedName>
</protein>
<dbReference type="EMBL" id="JAGKSQ010000004">
    <property type="protein sequence ID" value="MBP3951892.1"/>
    <property type="molecule type" value="Genomic_DNA"/>
</dbReference>
<evidence type="ECO:0000313" key="3">
    <source>
        <dbReference type="Proteomes" id="UP000678228"/>
    </source>
</evidence>
<proteinExistence type="predicted"/>
<sequence length="394" mass="45972">MKKTKRKWIWFDAWDIEEFESWLTDMAENGWKLIRLNHWIATFEQCEPRQLQYRCEIKSKNQADNERIDFYEEFSWDYIGSRQLIDVFQCEGEVTLKEELHTDAAEFSDALSNLKREIYWRALTAVGLTLALFWITWSSLTLSSTSHFLDNTSTQLGWMLLPYYLILCWTMVRGMVHISFLVKKLKKGQMLNHRVNYRRRLHINRGVVGAVIVLTVVYFSFSMSELLETLGENQHPKIPENVSVLSLHDVLGDTFIQSGNGNHDNHYTLESSLLAPAQVELYQGGEVPGMEWEDGSGPYTPTIRSFGYKLRTEWLAERFVTAMLEDSFSSLSNYSFETDLDFDEIWVSQTDSASFTFVARIDQVVFQVYYFGMEPLEEVLALSVEKMRGFLDEE</sequence>
<evidence type="ECO:0000313" key="2">
    <source>
        <dbReference type="EMBL" id="MBP3951892.1"/>
    </source>
</evidence>
<keyword evidence="1" id="KW-1133">Transmembrane helix</keyword>
<organism evidence="2 3">
    <name type="scientific">Halalkalibacter suaedae</name>
    <dbReference type="NCBI Taxonomy" id="2822140"/>
    <lineage>
        <taxon>Bacteria</taxon>
        <taxon>Bacillati</taxon>
        <taxon>Bacillota</taxon>
        <taxon>Bacilli</taxon>
        <taxon>Bacillales</taxon>
        <taxon>Bacillaceae</taxon>
        <taxon>Halalkalibacter</taxon>
    </lineage>
</organism>
<keyword evidence="1" id="KW-0812">Transmembrane</keyword>
<keyword evidence="1" id="KW-0472">Membrane</keyword>
<gene>
    <name evidence="2" type="ORF">J7W16_12195</name>
</gene>
<dbReference type="Pfam" id="PF11193">
    <property type="entry name" value="DUF2812"/>
    <property type="match status" value="1"/>
</dbReference>